<keyword evidence="2" id="KW-0597">Phosphoprotein</keyword>
<dbReference type="EMBL" id="CAJNOK010001232">
    <property type="protein sequence ID" value="CAF0800570.1"/>
    <property type="molecule type" value="Genomic_DNA"/>
</dbReference>
<evidence type="ECO:0000259" key="4">
    <source>
        <dbReference type="Pfam" id="PF07993"/>
    </source>
</evidence>
<reference evidence="5" key="1">
    <citation type="submission" date="2021-02" db="EMBL/GenBank/DDBJ databases">
        <authorList>
            <person name="Nowell W R."/>
        </authorList>
    </citation>
    <scope>NUCLEOTIDE SEQUENCE</scope>
</reference>
<evidence type="ECO:0000313" key="6">
    <source>
        <dbReference type="EMBL" id="CAF3583898.1"/>
    </source>
</evidence>
<keyword evidence="1" id="KW-0596">Phosphopantetheine</keyword>
<dbReference type="Gene3D" id="1.10.1200.10">
    <property type="entry name" value="ACP-like"/>
    <property type="match status" value="1"/>
</dbReference>
<dbReference type="Pfam" id="PF00550">
    <property type="entry name" value="PP-binding"/>
    <property type="match status" value="1"/>
</dbReference>
<evidence type="ECO:0000313" key="5">
    <source>
        <dbReference type="EMBL" id="CAF0800570.1"/>
    </source>
</evidence>
<comment type="caution">
    <text evidence="5">The sequence shown here is derived from an EMBL/GenBank/DDBJ whole genome shotgun (WGS) entry which is preliminary data.</text>
</comment>
<feature type="domain" description="Carrier" evidence="3">
    <location>
        <begin position="229"/>
        <end position="285"/>
    </location>
</feature>
<dbReference type="InterPro" id="IPR009081">
    <property type="entry name" value="PP-bd_ACP"/>
</dbReference>
<gene>
    <name evidence="5" type="ORF">OVA965_LOCUS4623</name>
    <name evidence="6" type="ORF">TMI583_LOCUS4621</name>
</gene>
<evidence type="ECO:0000256" key="1">
    <source>
        <dbReference type="ARBA" id="ARBA00022450"/>
    </source>
</evidence>
<evidence type="ECO:0008006" key="8">
    <source>
        <dbReference type="Google" id="ProtNLM"/>
    </source>
</evidence>
<protein>
    <recommendedName>
        <fullName evidence="8">Carrier domain-containing protein</fullName>
    </recommendedName>
</protein>
<dbReference type="SUPFAM" id="SSF56801">
    <property type="entry name" value="Acetyl-CoA synthetase-like"/>
    <property type="match status" value="1"/>
</dbReference>
<sequence length="708" mass="81430">MAGNFFAPDKQWNWVKIPDARKPYIRFLSSTEDDSSGKELIHLPNDPFLAVDISNRPDGSYSTGDLFIEVTPNSGHYIIRGRNNDTIVHINGEKTNPVPMEKIIRNHSIIKEVVILGHQRFCTCALIELNFDEASQYDFEQIEEKVLYACKQANLTAPSHSRLIKEMIKILPLSKHLPVTHKGNVKRNQVVDDYSTLIDAMYNKFFNVQNVQEQQQKQNWTNEKIKNYLKEKIPIKSIDYDKSLFDSYSFDSLSVMQLRHNICNDIVQIEQNFIYEHSSINSMAKQLMRLLDKQQQQSNDGDDDSDDPYRYKLTEHIIDKFSQLIKQETLGALNSASTTITNKNRVFLITGANGSLGSWIIRDLLLRSNVDKIYCLIRGPDQARFYQTFQQRNDEQILHDNEKRFIVLDSMDLSQQYLGQTEEMYKELQENVTDIIHSAWKVNFNLTIKDFENDCINGTYHLLKLAKAKKMRFHFISSVSSAGSGQIIKEEPLPRQPGLPLKQGYGQSKYASEHICWIAMKEWGISVDVYRFGQISGDTKKGIWNTTEMISLMICAGGGQLGKMPNTGGSINWIPVDIGSACVVDIALQDYNINNNVHHLLNPNVISWNEFLVNLKQAGLHFEIVPIKEFFDNILTSKDNPLLKLASFFEKYYLNGQSNKLAQYETQKTVEKTNNLKLCPAIDQHLIELYLNYWYKSGFLKCGYESKE</sequence>
<dbReference type="PANTHER" id="PTHR43439:SF2">
    <property type="entry name" value="ENZYME, PUTATIVE (JCVI)-RELATED"/>
    <property type="match status" value="1"/>
</dbReference>
<dbReference type="Gene3D" id="3.40.50.720">
    <property type="entry name" value="NAD(P)-binding Rossmann-like Domain"/>
    <property type="match status" value="1"/>
</dbReference>
<proteinExistence type="predicted"/>
<evidence type="ECO:0000256" key="2">
    <source>
        <dbReference type="ARBA" id="ARBA00022553"/>
    </source>
</evidence>
<dbReference type="SUPFAM" id="SSF47336">
    <property type="entry name" value="ACP-like"/>
    <property type="match status" value="1"/>
</dbReference>
<dbReference type="InterPro" id="IPR036736">
    <property type="entry name" value="ACP-like_sf"/>
</dbReference>
<dbReference type="EMBL" id="CAJOBA010001232">
    <property type="protein sequence ID" value="CAF3583898.1"/>
    <property type="molecule type" value="Genomic_DNA"/>
</dbReference>
<evidence type="ECO:0000259" key="3">
    <source>
        <dbReference type="Pfam" id="PF00550"/>
    </source>
</evidence>
<name>A0A8S2CZ71_9BILA</name>
<dbReference type="Pfam" id="PF23562">
    <property type="entry name" value="AMP-binding_C_3"/>
    <property type="match status" value="1"/>
</dbReference>
<dbReference type="AlphaFoldDB" id="A0A8S2CZ71"/>
<dbReference type="Proteomes" id="UP000677228">
    <property type="component" value="Unassembled WGS sequence"/>
</dbReference>
<feature type="domain" description="Thioester reductase (TE)" evidence="4">
    <location>
        <begin position="349"/>
        <end position="578"/>
    </location>
</feature>
<dbReference type="InterPro" id="IPR013120">
    <property type="entry name" value="FAR_NAD-bd"/>
</dbReference>
<dbReference type="Proteomes" id="UP000682733">
    <property type="component" value="Unassembled WGS sequence"/>
</dbReference>
<organism evidence="5 7">
    <name type="scientific">Didymodactylos carnosus</name>
    <dbReference type="NCBI Taxonomy" id="1234261"/>
    <lineage>
        <taxon>Eukaryota</taxon>
        <taxon>Metazoa</taxon>
        <taxon>Spiralia</taxon>
        <taxon>Gnathifera</taxon>
        <taxon>Rotifera</taxon>
        <taxon>Eurotatoria</taxon>
        <taxon>Bdelloidea</taxon>
        <taxon>Philodinida</taxon>
        <taxon>Philodinidae</taxon>
        <taxon>Didymodactylos</taxon>
    </lineage>
</organism>
<accession>A0A8S2CZ71</accession>
<dbReference type="SUPFAM" id="SSF51735">
    <property type="entry name" value="NAD(P)-binding Rossmann-fold domains"/>
    <property type="match status" value="1"/>
</dbReference>
<dbReference type="InterPro" id="IPR051414">
    <property type="entry name" value="Adenylate-forming_Reductase"/>
</dbReference>
<evidence type="ECO:0000313" key="7">
    <source>
        <dbReference type="Proteomes" id="UP000677228"/>
    </source>
</evidence>
<dbReference type="PANTHER" id="PTHR43439">
    <property type="entry name" value="PHENYLACETATE-COENZYME A LIGASE"/>
    <property type="match status" value="1"/>
</dbReference>
<dbReference type="Pfam" id="PF07993">
    <property type="entry name" value="NAD_binding_4"/>
    <property type="match status" value="1"/>
</dbReference>
<dbReference type="InterPro" id="IPR036291">
    <property type="entry name" value="NAD(P)-bd_dom_sf"/>
</dbReference>